<evidence type="ECO:0000256" key="4">
    <source>
        <dbReference type="ARBA" id="ARBA00022679"/>
    </source>
</evidence>
<keyword evidence="10" id="KW-0325">Glycoprotein</keyword>
<organism evidence="12">
    <name type="scientific">Dermatophagoides farinae</name>
    <name type="common">American house dust mite</name>
    <dbReference type="NCBI Taxonomy" id="6954"/>
    <lineage>
        <taxon>Eukaryota</taxon>
        <taxon>Metazoa</taxon>
        <taxon>Ecdysozoa</taxon>
        <taxon>Arthropoda</taxon>
        <taxon>Chelicerata</taxon>
        <taxon>Arachnida</taxon>
        <taxon>Acari</taxon>
        <taxon>Acariformes</taxon>
        <taxon>Sarcoptiformes</taxon>
        <taxon>Astigmata</taxon>
        <taxon>Psoroptidia</taxon>
        <taxon>Analgoidea</taxon>
        <taxon>Pyroglyphidae</taxon>
        <taxon>Dermatophagoidinae</taxon>
        <taxon>Dermatophagoides</taxon>
    </lineage>
</organism>
<evidence type="ECO:0000313" key="12">
    <source>
        <dbReference type="EMBL" id="KAH7637621.1"/>
    </source>
</evidence>
<accession>A0A9D4NSV8</accession>
<evidence type="ECO:0000256" key="11">
    <source>
        <dbReference type="RuleBase" id="RU363063"/>
    </source>
</evidence>
<dbReference type="Proteomes" id="UP000828236">
    <property type="component" value="Unassembled WGS sequence"/>
</dbReference>
<comment type="similarity">
    <text evidence="2 11">Belongs to the glycosyltransferase 31 family.</text>
</comment>
<evidence type="ECO:0000256" key="10">
    <source>
        <dbReference type="ARBA" id="ARBA00023180"/>
    </source>
</evidence>
<dbReference type="GO" id="GO:0006493">
    <property type="term" value="P:protein O-linked glycosylation"/>
    <property type="evidence" value="ECO:0007669"/>
    <property type="project" value="TreeGrafter"/>
</dbReference>
<gene>
    <name evidence="12" type="ORF">HUG17_8725</name>
</gene>
<evidence type="ECO:0000256" key="7">
    <source>
        <dbReference type="ARBA" id="ARBA00022989"/>
    </source>
</evidence>
<keyword evidence="5" id="KW-0812">Transmembrane</keyword>
<name>A0A9D4NSV8_DERFA</name>
<comment type="subcellular location">
    <subcellularLocation>
        <location evidence="1 11">Golgi apparatus membrane</location>
        <topology evidence="1 11">Single-pass type II membrane protein</topology>
    </subcellularLocation>
</comment>
<dbReference type="GO" id="GO:0016758">
    <property type="term" value="F:hexosyltransferase activity"/>
    <property type="evidence" value="ECO:0007669"/>
    <property type="project" value="InterPro"/>
</dbReference>
<dbReference type="PANTHER" id="PTHR11214">
    <property type="entry name" value="BETA-1,3-N-ACETYLGLUCOSAMINYLTRANSFERASE"/>
    <property type="match status" value="1"/>
</dbReference>
<comment type="caution">
    <text evidence="12">The sequence shown here is derived from an EMBL/GenBank/DDBJ whole genome shotgun (WGS) entry which is preliminary data.</text>
</comment>
<dbReference type="AlphaFoldDB" id="A0A9D4NSV8"/>
<keyword evidence="3 11" id="KW-0328">Glycosyltransferase</keyword>
<evidence type="ECO:0000256" key="9">
    <source>
        <dbReference type="ARBA" id="ARBA00023136"/>
    </source>
</evidence>
<reference evidence="12" key="2">
    <citation type="journal article" date="2021" name="World Allergy Organ. J.">
        <title>Chromosome-level assembly of Dermatophagoides farinae genome and transcriptome reveals two novel allergens Der f 37 and Der f 39.</title>
        <authorList>
            <person name="Chen J."/>
            <person name="Cai Z."/>
            <person name="Fan D."/>
            <person name="Hu J."/>
            <person name="Hou Y."/>
            <person name="He Y."/>
            <person name="Zhang Z."/>
            <person name="Zhao Z."/>
            <person name="Gao P."/>
            <person name="Hu W."/>
            <person name="Sun J."/>
            <person name="Li J."/>
            <person name="Ji K."/>
        </authorList>
    </citation>
    <scope>NUCLEOTIDE SEQUENCE</scope>
    <source>
        <strain evidence="12">JKM2019</strain>
    </source>
</reference>
<protein>
    <recommendedName>
        <fullName evidence="11">Hexosyltransferase</fullName>
        <ecNumber evidence="11">2.4.1.-</ecNumber>
    </recommendedName>
</protein>
<dbReference type="Gene3D" id="3.90.550.50">
    <property type="match status" value="1"/>
</dbReference>
<dbReference type="Pfam" id="PF01762">
    <property type="entry name" value="Galactosyl_T"/>
    <property type="match status" value="1"/>
</dbReference>
<keyword evidence="7" id="KW-1133">Transmembrane helix</keyword>
<dbReference type="EMBL" id="SDOV01000008">
    <property type="protein sequence ID" value="KAH7637621.1"/>
    <property type="molecule type" value="Genomic_DNA"/>
</dbReference>
<dbReference type="EC" id="2.4.1.-" evidence="11"/>
<keyword evidence="9" id="KW-0472">Membrane</keyword>
<evidence type="ECO:0000256" key="2">
    <source>
        <dbReference type="ARBA" id="ARBA00008661"/>
    </source>
</evidence>
<evidence type="ECO:0000256" key="3">
    <source>
        <dbReference type="ARBA" id="ARBA00022676"/>
    </source>
</evidence>
<dbReference type="GO" id="GO:0000139">
    <property type="term" value="C:Golgi membrane"/>
    <property type="evidence" value="ECO:0007669"/>
    <property type="project" value="UniProtKB-SubCell"/>
</dbReference>
<reference evidence="12" key="1">
    <citation type="submission" date="2020-06" db="EMBL/GenBank/DDBJ databases">
        <authorList>
            <person name="Ji K."/>
            <person name="Li J."/>
        </authorList>
    </citation>
    <scope>NUCLEOTIDE SEQUENCE</scope>
    <source>
        <strain evidence="12">JKM2019</strain>
        <tissue evidence="12">Whole body</tissue>
    </source>
</reference>
<dbReference type="InterPro" id="IPR002659">
    <property type="entry name" value="Glyco_trans_31"/>
</dbReference>
<evidence type="ECO:0000256" key="8">
    <source>
        <dbReference type="ARBA" id="ARBA00023034"/>
    </source>
</evidence>
<keyword evidence="8 11" id="KW-0333">Golgi apparatus</keyword>
<evidence type="ECO:0000256" key="5">
    <source>
        <dbReference type="ARBA" id="ARBA00022692"/>
    </source>
</evidence>
<dbReference type="FunFam" id="3.90.550.50:FF:000001">
    <property type="entry name" value="Hexosyltransferase"/>
    <property type="match status" value="1"/>
</dbReference>
<keyword evidence="6" id="KW-0735">Signal-anchor</keyword>
<keyword evidence="4" id="KW-0808">Transferase</keyword>
<evidence type="ECO:0000256" key="1">
    <source>
        <dbReference type="ARBA" id="ARBA00004323"/>
    </source>
</evidence>
<sequence>MLPLPNYYRSKMNFSITINDNLSTLLDLKDFQFLINEPNICRSSFDHSEQQYSNIFLAIFIHSATKNFDKRDIIRKTWGNHSIGFGIDNHYNVRLVFMLGTTKNQTIQNQIQQESQHYGDIIQGSFLDTYRNITYKHVMGLKWINHFCPHASYILKADDDIFIDLHQLIYYLHGKFGDHPQRLMACYVNKNSRVSRSYRNKWRVSYKEYSEQYYPAYCDGWTIIMSNDITLDLYRIAGNRPLLWIDDVFISGILANDLHIDHFDFRKSIHCYKNENVKNWLIKSTKSSAISIPPMLSLIDANHYNDPNEISHTIISLWNKTVEYYRYNLNISIDQIKV</sequence>
<evidence type="ECO:0000256" key="6">
    <source>
        <dbReference type="ARBA" id="ARBA00022968"/>
    </source>
</evidence>
<dbReference type="PANTHER" id="PTHR11214:SF376">
    <property type="entry name" value="HEXOSYLTRANSFERASE"/>
    <property type="match status" value="1"/>
</dbReference>
<proteinExistence type="inferred from homology"/>